<name>A0A7W5P6R8_9ACTN</name>
<evidence type="ECO:0000256" key="5">
    <source>
        <dbReference type="ARBA" id="ARBA00023065"/>
    </source>
</evidence>
<evidence type="ECO:0000313" key="10">
    <source>
        <dbReference type="EMBL" id="MBB3326647.1"/>
    </source>
</evidence>
<keyword evidence="11" id="KW-1185">Reference proteome</keyword>
<gene>
    <name evidence="10" type="ORF">FHX39_001591</name>
</gene>
<dbReference type="InterPro" id="IPR044849">
    <property type="entry name" value="CASTOR/POLLUX/SYM8-like"/>
</dbReference>
<dbReference type="Proteomes" id="UP000565572">
    <property type="component" value="Unassembled WGS sequence"/>
</dbReference>
<keyword evidence="2" id="KW-0813">Transport</keyword>
<evidence type="ECO:0000256" key="7">
    <source>
        <dbReference type="ARBA" id="ARBA00023303"/>
    </source>
</evidence>
<evidence type="ECO:0000256" key="1">
    <source>
        <dbReference type="ARBA" id="ARBA00004127"/>
    </source>
</evidence>
<keyword evidence="5" id="KW-0406">Ion transport</keyword>
<keyword evidence="3 8" id="KW-0812">Transmembrane</keyword>
<feature type="domain" description="CASTOR/POLLUX/SYM8 ion channel conserved" evidence="9">
    <location>
        <begin position="273"/>
        <end position="365"/>
    </location>
</feature>
<dbReference type="PANTHER" id="PTHR31563">
    <property type="entry name" value="ION CHANNEL POLLUX-RELATED"/>
    <property type="match status" value="1"/>
</dbReference>
<feature type="transmembrane region" description="Helical" evidence="8">
    <location>
        <begin position="83"/>
        <end position="110"/>
    </location>
</feature>
<feature type="transmembrane region" description="Helical" evidence="8">
    <location>
        <begin position="21"/>
        <end position="47"/>
    </location>
</feature>
<organism evidence="10 11">
    <name type="scientific">Microlunatus antarcticus</name>
    <dbReference type="NCBI Taxonomy" id="53388"/>
    <lineage>
        <taxon>Bacteria</taxon>
        <taxon>Bacillati</taxon>
        <taxon>Actinomycetota</taxon>
        <taxon>Actinomycetes</taxon>
        <taxon>Propionibacteriales</taxon>
        <taxon>Propionibacteriaceae</taxon>
        <taxon>Microlunatus</taxon>
    </lineage>
</organism>
<proteinExistence type="predicted"/>
<dbReference type="EMBL" id="JACHZG010000001">
    <property type="protein sequence ID" value="MBB3326647.1"/>
    <property type="molecule type" value="Genomic_DNA"/>
</dbReference>
<dbReference type="SUPFAM" id="SSF51735">
    <property type="entry name" value="NAD(P)-binding Rossmann-fold domains"/>
    <property type="match status" value="1"/>
</dbReference>
<evidence type="ECO:0000256" key="2">
    <source>
        <dbReference type="ARBA" id="ARBA00022448"/>
    </source>
</evidence>
<evidence type="ECO:0000256" key="6">
    <source>
        <dbReference type="ARBA" id="ARBA00023136"/>
    </source>
</evidence>
<dbReference type="GO" id="GO:0012505">
    <property type="term" value="C:endomembrane system"/>
    <property type="evidence" value="ECO:0007669"/>
    <property type="project" value="UniProtKB-SubCell"/>
</dbReference>
<dbReference type="InterPro" id="IPR036291">
    <property type="entry name" value="NAD(P)-bd_dom_sf"/>
</dbReference>
<comment type="subcellular location">
    <subcellularLocation>
        <location evidence="1">Endomembrane system</location>
        <topology evidence="1">Multi-pass membrane protein</topology>
    </subcellularLocation>
</comment>
<comment type="caution">
    <text evidence="10">The sequence shown here is derived from an EMBL/GenBank/DDBJ whole genome shotgun (WGS) entry which is preliminary data.</text>
</comment>
<dbReference type="AlphaFoldDB" id="A0A7W5P6R8"/>
<keyword evidence="6 8" id="KW-0472">Membrane</keyword>
<dbReference type="InterPro" id="IPR010420">
    <property type="entry name" value="CASTOR/POLLUX/SYM8_dom"/>
</dbReference>
<dbReference type="Gene3D" id="3.40.50.720">
    <property type="entry name" value="NAD(P)-binding Rossmann-like Domain"/>
    <property type="match status" value="2"/>
</dbReference>
<protein>
    <submittedName>
        <fullName evidence="10">Voltage-gated potassium channel Kch</fullName>
    </submittedName>
</protein>
<keyword evidence="4 8" id="KW-1133">Transmembrane helix</keyword>
<dbReference type="Pfam" id="PF06241">
    <property type="entry name" value="Castor_Poll_mid"/>
    <property type="match status" value="1"/>
</dbReference>
<evidence type="ECO:0000256" key="3">
    <source>
        <dbReference type="ARBA" id="ARBA00022692"/>
    </source>
</evidence>
<reference evidence="10 11" key="1">
    <citation type="submission" date="2020-08" db="EMBL/GenBank/DDBJ databases">
        <title>Sequencing the genomes of 1000 actinobacteria strains.</title>
        <authorList>
            <person name="Klenk H.-P."/>
        </authorList>
    </citation>
    <scope>NUCLEOTIDE SEQUENCE [LARGE SCALE GENOMIC DNA]</scope>
    <source>
        <strain evidence="10 11">DSM 11053</strain>
    </source>
</reference>
<evidence type="ECO:0000256" key="8">
    <source>
        <dbReference type="SAM" id="Phobius"/>
    </source>
</evidence>
<evidence type="ECO:0000256" key="4">
    <source>
        <dbReference type="ARBA" id="ARBA00022989"/>
    </source>
</evidence>
<dbReference type="PANTHER" id="PTHR31563:SF10">
    <property type="entry name" value="ION CHANNEL POLLUX-RELATED"/>
    <property type="match status" value="1"/>
</dbReference>
<dbReference type="RefSeq" id="WP_183337556.1">
    <property type="nucleotide sequence ID" value="NZ_JACHZG010000001.1"/>
</dbReference>
<keyword evidence="7 10" id="KW-0407">Ion channel</keyword>
<dbReference type="GO" id="GO:0034220">
    <property type="term" value="P:monoatomic ion transmembrane transport"/>
    <property type="evidence" value="ECO:0007669"/>
    <property type="project" value="UniProtKB-KW"/>
</dbReference>
<accession>A0A7W5P6R8</accession>
<sequence length="625" mass="67253">MTPVRTRDRARYAFDNLMSRGTPALVGLLALGSAALVVVVSAVAWLVTPADVRENGSLPGVLWRSLLGAMDPGTIGGESGSRLYLFLMFVVTIGGIFIFSALISVLTAGLDAKITHLQRGRSRIIENDHTVLLGWSDQVFVVLSELVQANESRRRPCVAILADLDRIEMEEMIRERLGPTANTRVVCRRGNPLKAADVSLVSPDTARSIVVITPPVPDPDTHVIKILLSLGARRWDGEPPPVVAAVSKSHNLAAALLAGGPAAQVIDAADIGIRLLVQSHRQRGLCTVCTDLLDFGGNELYLRPEPSLVGRTYGEALDAYELGCPIGLRSAVGVVRVNPPADTVVAAGDELIVLAEDDVLIRLATASTPVVETAITASDPVLPPPIQTLVLGWNQRAATIVRLLDSFCEPGSRLVVATGWDDPTPALEPLLVNTDISYQRCDLNDRPQLEKLDVGSFQHLMVLSDDSVDEQEADARTLVTLLHLRDMENRLGESYSIVTEMNDDANREVAEVTQADDFVVSTKLISLLLTQLSEDRRLGEVFGALFSPEGSEIHLKPADVYLRPGATANFATVLEAARRRGETAIGYRLATDVGSAPSYGLTLNPDRQRPLTLTAADQVVVLADA</sequence>
<evidence type="ECO:0000259" key="9">
    <source>
        <dbReference type="Pfam" id="PF06241"/>
    </source>
</evidence>
<evidence type="ECO:0000313" key="11">
    <source>
        <dbReference type="Proteomes" id="UP000565572"/>
    </source>
</evidence>